<feature type="domain" description="Nitroreductase" evidence="6">
    <location>
        <begin position="7"/>
        <end position="197"/>
    </location>
</feature>
<dbReference type="Proteomes" id="UP000015503">
    <property type="component" value="Chromosome"/>
</dbReference>
<dbReference type="Pfam" id="PF00881">
    <property type="entry name" value="Nitroreductase"/>
    <property type="match status" value="1"/>
</dbReference>
<dbReference type="PANTHER" id="PTHR43673:SF2">
    <property type="entry name" value="NITROREDUCTASE"/>
    <property type="match status" value="1"/>
</dbReference>
<evidence type="ECO:0000256" key="2">
    <source>
        <dbReference type="ARBA" id="ARBA00007118"/>
    </source>
</evidence>
<dbReference type="KEGG" id="pre:PCA10_26900"/>
<dbReference type="RefSeq" id="WP_016492616.1">
    <property type="nucleotide sequence ID" value="NC_021499.1"/>
</dbReference>
<dbReference type="STRING" id="1245471.PCA10_26900"/>
<dbReference type="AlphaFoldDB" id="S6AF11"/>
<name>S6AF11_METRE</name>
<dbReference type="CDD" id="cd02136">
    <property type="entry name" value="PnbA_NfnB-like"/>
    <property type="match status" value="1"/>
</dbReference>
<gene>
    <name evidence="7" type="ORF">PCA10_26900</name>
</gene>
<dbReference type="GO" id="GO:0016491">
    <property type="term" value="F:oxidoreductase activity"/>
    <property type="evidence" value="ECO:0007669"/>
    <property type="project" value="UniProtKB-KW"/>
</dbReference>
<keyword evidence="5" id="KW-0560">Oxidoreductase</keyword>
<dbReference type="OrthoDB" id="9784375at2"/>
<evidence type="ECO:0000256" key="5">
    <source>
        <dbReference type="ARBA" id="ARBA00023002"/>
    </source>
</evidence>
<organism evidence="7 8">
    <name type="scientific">Metapseudomonas resinovorans NBRC 106553</name>
    <dbReference type="NCBI Taxonomy" id="1245471"/>
    <lineage>
        <taxon>Bacteria</taxon>
        <taxon>Pseudomonadati</taxon>
        <taxon>Pseudomonadota</taxon>
        <taxon>Gammaproteobacteria</taxon>
        <taxon>Pseudomonadales</taxon>
        <taxon>Pseudomonadaceae</taxon>
        <taxon>Metapseudomonas</taxon>
    </lineage>
</organism>
<keyword evidence="4" id="KW-0288">FMN</keyword>
<dbReference type="eggNOG" id="COG0778">
    <property type="taxonomic scope" value="Bacteria"/>
</dbReference>
<evidence type="ECO:0000256" key="4">
    <source>
        <dbReference type="ARBA" id="ARBA00022643"/>
    </source>
</evidence>
<comment type="similarity">
    <text evidence="2">Belongs to the nitroreductase family.</text>
</comment>
<evidence type="ECO:0000256" key="3">
    <source>
        <dbReference type="ARBA" id="ARBA00022630"/>
    </source>
</evidence>
<keyword evidence="8" id="KW-1185">Reference proteome</keyword>
<protein>
    <submittedName>
        <fullName evidence="7">Putative nitroreductase</fullName>
    </submittedName>
</protein>
<dbReference type="EMBL" id="AP013068">
    <property type="protein sequence ID" value="BAN48422.1"/>
    <property type="molecule type" value="Genomic_DNA"/>
</dbReference>
<accession>S6AF11</accession>
<dbReference type="SUPFAM" id="SSF55469">
    <property type="entry name" value="FMN-dependent nitroreductase-like"/>
    <property type="match status" value="1"/>
</dbReference>
<evidence type="ECO:0000256" key="1">
    <source>
        <dbReference type="ARBA" id="ARBA00001917"/>
    </source>
</evidence>
<comment type="cofactor">
    <cofactor evidence="1">
        <name>FMN</name>
        <dbReference type="ChEBI" id="CHEBI:58210"/>
    </cofactor>
</comment>
<keyword evidence="3" id="KW-0285">Flavoprotein</keyword>
<dbReference type="PANTHER" id="PTHR43673">
    <property type="entry name" value="NAD(P)H NITROREDUCTASE YDGI-RELATED"/>
    <property type="match status" value="1"/>
</dbReference>
<reference evidence="7 8" key="1">
    <citation type="journal article" date="2013" name="Genome Announc.">
        <title>Complete Genome Sequence of the Carbazole Degrader Pseudomonas resinovorans Strain CA10 (NBRC 106553).</title>
        <authorList>
            <person name="Shintani M."/>
            <person name="Hosoyama A."/>
            <person name="Ohji S."/>
            <person name="Tsuchikane K."/>
            <person name="Takarada H."/>
            <person name="Yamazoe A."/>
            <person name="Fujita N."/>
            <person name="Nojiri H."/>
        </authorList>
    </citation>
    <scope>NUCLEOTIDE SEQUENCE [LARGE SCALE GENOMIC DNA]</scope>
    <source>
        <strain evidence="7 8">NBRC 106553</strain>
    </source>
</reference>
<evidence type="ECO:0000259" key="6">
    <source>
        <dbReference type="Pfam" id="PF00881"/>
    </source>
</evidence>
<sequence>MSVAELLKKRISVRAFSDSPVTAQQVLDLLETARWSPSGGNLQPWKVVVVSGAERLAVERLAMQALSRNPGGEAGDHPIYPQGLAEPYRTRRYRIGEDLYELMGIPREDKAARLRAVARNYQLFGAPVGLFFVIDRSMGHGQWAHLGMFMQSLALVAEEQGLATCMQEAWAMVRDSLHQHFQLPDNELVYCGMALGYADRSAPVNGLRSERAPVEEFAVLRGFD</sequence>
<evidence type="ECO:0000313" key="8">
    <source>
        <dbReference type="Proteomes" id="UP000015503"/>
    </source>
</evidence>
<dbReference type="InterPro" id="IPR000415">
    <property type="entry name" value="Nitroreductase-like"/>
</dbReference>
<dbReference type="PATRIC" id="fig|1245471.3.peg.2724"/>
<dbReference type="Gene3D" id="3.40.109.10">
    <property type="entry name" value="NADH Oxidase"/>
    <property type="match status" value="1"/>
</dbReference>
<dbReference type="InterPro" id="IPR029479">
    <property type="entry name" value="Nitroreductase"/>
</dbReference>
<proteinExistence type="inferred from homology"/>
<dbReference type="HOGENOM" id="CLU_070764_9_0_6"/>
<evidence type="ECO:0000313" key="7">
    <source>
        <dbReference type="EMBL" id="BAN48422.1"/>
    </source>
</evidence>